<name>A0A4Y8SE88_9SPHI</name>
<dbReference type="Gene3D" id="3.30.70.100">
    <property type="match status" value="1"/>
</dbReference>
<reference evidence="2 3" key="1">
    <citation type="journal article" date="2017" name="Int. J. Syst. Evol. Microbiol.">
        <title>Mucilaginibacterpsychrotolerans sp. nov., isolated from peatlands.</title>
        <authorList>
            <person name="Deng Y."/>
            <person name="Shen L."/>
            <person name="Xu B."/>
            <person name="Liu Y."/>
            <person name="Gu Z."/>
            <person name="Liu H."/>
            <person name="Zhou Y."/>
        </authorList>
    </citation>
    <scope>NUCLEOTIDE SEQUENCE [LARGE SCALE GENOMIC DNA]</scope>
    <source>
        <strain evidence="2 3">NH7-4</strain>
    </source>
</reference>
<dbReference type="InterPro" id="IPR011008">
    <property type="entry name" value="Dimeric_a/b-barrel"/>
</dbReference>
<protein>
    <submittedName>
        <fullName evidence="2">EthD family reductase</fullName>
    </submittedName>
</protein>
<evidence type="ECO:0000313" key="2">
    <source>
        <dbReference type="EMBL" id="TFF36925.1"/>
    </source>
</evidence>
<organism evidence="2 3">
    <name type="scientific">Mucilaginibacter psychrotolerans</name>
    <dbReference type="NCBI Taxonomy" id="1524096"/>
    <lineage>
        <taxon>Bacteria</taxon>
        <taxon>Pseudomonadati</taxon>
        <taxon>Bacteroidota</taxon>
        <taxon>Sphingobacteriia</taxon>
        <taxon>Sphingobacteriales</taxon>
        <taxon>Sphingobacteriaceae</taxon>
        <taxon>Mucilaginibacter</taxon>
    </lineage>
</organism>
<dbReference type="AlphaFoldDB" id="A0A4Y8SE88"/>
<evidence type="ECO:0000259" key="1">
    <source>
        <dbReference type="Pfam" id="PF07110"/>
    </source>
</evidence>
<dbReference type="GO" id="GO:0016491">
    <property type="term" value="F:oxidoreductase activity"/>
    <property type="evidence" value="ECO:0007669"/>
    <property type="project" value="InterPro"/>
</dbReference>
<gene>
    <name evidence="2" type="ORF">E2R66_14285</name>
</gene>
<dbReference type="InterPro" id="IPR009799">
    <property type="entry name" value="EthD_dom"/>
</dbReference>
<proteinExistence type="predicted"/>
<dbReference type="NCBIfam" id="TIGR02118">
    <property type="entry name" value="EthD family reductase"/>
    <property type="match status" value="1"/>
</dbReference>
<dbReference type="PANTHER" id="PTHR40260:SF2">
    <property type="entry name" value="BLR8190 PROTEIN"/>
    <property type="match status" value="1"/>
</dbReference>
<dbReference type="Pfam" id="PF07110">
    <property type="entry name" value="EthD"/>
    <property type="match status" value="1"/>
</dbReference>
<keyword evidence="3" id="KW-1185">Reference proteome</keyword>
<evidence type="ECO:0000313" key="3">
    <source>
        <dbReference type="Proteomes" id="UP000297540"/>
    </source>
</evidence>
<feature type="domain" description="EthD" evidence="1">
    <location>
        <begin position="17"/>
        <end position="91"/>
    </location>
</feature>
<accession>A0A4Y8SE88</accession>
<dbReference type="OrthoDB" id="5343971at2"/>
<dbReference type="PANTHER" id="PTHR40260">
    <property type="entry name" value="BLR8190 PROTEIN"/>
    <property type="match status" value="1"/>
</dbReference>
<sequence length="103" mass="11275">MIKVTILYPNGEGKTFDMDYYATKHIPMVKRLFGDDMKGATIDKGVAGGAPGAPVPYLAIGTLYFENIAAFQNGMKTYAQEIRADIPKFTNITPVVQISEVVE</sequence>
<dbReference type="Proteomes" id="UP000297540">
    <property type="component" value="Unassembled WGS sequence"/>
</dbReference>
<dbReference type="RefSeq" id="WP_133231851.1">
    <property type="nucleotide sequence ID" value="NZ_SOZE01000013.1"/>
</dbReference>
<comment type="caution">
    <text evidence="2">The sequence shown here is derived from an EMBL/GenBank/DDBJ whole genome shotgun (WGS) entry which is preliminary data.</text>
</comment>
<dbReference type="EMBL" id="SOZE01000013">
    <property type="protein sequence ID" value="TFF36925.1"/>
    <property type="molecule type" value="Genomic_DNA"/>
</dbReference>
<dbReference type="SUPFAM" id="SSF54909">
    <property type="entry name" value="Dimeric alpha+beta barrel"/>
    <property type="match status" value="1"/>
</dbReference>